<dbReference type="InterPro" id="IPR006016">
    <property type="entry name" value="UspA"/>
</dbReference>
<accession>A0ABR9AIY4</accession>
<dbReference type="Pfam" id="PF00582">
    <property type="entry name" value="Usp"/>
    <property type="match status" value="1"/>
</dbReference>
<sequence>MKKIRHIALCLDLTEMDNLLLSYVKRLDDYFEFDSLTLLHLIEIEELPSEINSIVPELGKSIEEVIQNELSEKAETYFGKDNENIRFHIHQGGDVETFASYMDKEDFGLVILGKKSAYLGSGILSGKIVRLINCNTLFVPEITNPNFENVVITLDFSSYSDKVINIGLNLKNIINSSLHPVHVIKSGVQYFPYIKNFNKYAQELENEAKKQYKRFQKKHHLSEEITLLKDSDLHISKLIYNYAVRESANLIIAGNKGKKDEGDLLIGSIAEQLIAHDKNLPVLIVK</sequence>
<evidence type="ECO:0000256" key="1">
    <source>
        <dbReference type="ARBA" id="ARBA00008791"/>
    </source>
</evidence>
<reference evidence="3 4" key="1">
    <citation type="submission" date="2020-09" db="EMBL/GenBank/DDBJ databases">
        <title>Echinicola sp. CAU 1574 isolated from sand of Sido Beach.</title>
        <authorList>
            <person name="Kim W."/>
        </authorList>
    </citation>
    <scope>NUCLEOTIDE SEQUENCE [LARGE SCALE GENOMIC DNA]</scope>
    <source>
        <strain evidence="3 4">CAU 1574</strain>
    </source>
</reference>
<comment type="similarity">
    <text evidence="1">Belongs to the universal stress protein A family.</text>
</comment>
<dbReference type="RefSeq" id="WP_192009350.1">
    <property type="nucleotide sequence ID" value="NZ_JACYTQ010000002.1"/>
</dbReference>
<dbReference type="SUPFAM" id="SSF52402">
    <property type="entry name" value="Adenine nucleotide alpha hydrolases-like"/>
    <property type="match status" value="2"/>
</dbReference>
<feature type="domain" description="UspA" evidence="2">
    <location>
        <begin position="147"/>
        <end position="286"/>
    </location>
</feature>
<dbReference type="CDD" id="cd00293">
    <property type="entry name" value="USP-like"/>
    <property type="match status" value="1"/>
</dbReference>
<proteinExistence type="inferred from homology"/>
<dbReference type="PANTHER" id="PTHR46268">
    <property type="entry name" value="STRESS RESPONSE PROTEIN NHAX"/>
    <property type="match status" value="1"/>
</dbReference>
<evidence type="ECO:0000313" key="4">
    <source>
        <dbReference type="Proteomes" id="UP000647133"/>
    </source>
</evidence>
<dbReference type="InterPro" id="IPR006015">
    <property type="entry name" value="Universal_stress_UspA"/>
</dbReference>
<dbReference type="PANTHER" id="PTHR46268:SF6">
    <property type="entry name" value="UNIVERSAL STRESS PROTEIN UP12"/>
    <property type="match status" value="1"/>
</dbReference>
<dbReference type="EMBL" id="JACYTQ010000002">
    <property type="protein sequence ID" value="MBD8488484.1"/>
    <property type="molecule type" value="Genomic_DNA"/>
</dbReference>
<organism evidence="3 4">
    <name type="scientific">Echinicola arenosa</name>
    <dbReference type="NCBI Taxonomy" id="2774144"/>
    <lineage>
        <taxon>Bacteria</taxon>
        <taxon>Pseudomonadati</taxon>
        <taxon>Bacteroidota</taxon>
        <taxon>Cytophagia</taxon>
        <taxon>Cytophagales</taxon>
        <taxon>Cyclobacteriaceae</taxon>
        <taxon>Echinicola</taxon>
    </lineage>
</organism>
<dbReference type="Gene3D" id="3.40.50.620">
    <property type="entry name" value="HUPs"/>
    <property type="match status" value="2"/>
</dbReference>
<gene>
    <name evidence="3" type="ORF">IFO69_06965</name>
</gene>
<keyword evidence="4" id="KW-1185">Reference proteome</keyword>
<name>A0ABR9AIY4_9BACT</name>
<dbReference type="Proteomes" id="UP000647133">
    <property type="component" value="Unassembled WGS sequence"/>
</dbReference>
<evidence type="ECO:0000313" key="3">
    <source>
        <dbReference type="EMBL" id="MBD8488484.1"/>
    </source>
</evidence>
<protein>
    <submittedName>
        <fullName evidence="3">Universal stress protein</fullName>
    </submittedName>
</protein>
<comment type="caution">
    <text evidence="3">The sequence shown here is derived from an EMBL/GenBank/DDBJ whole genome shotgun (WGS) entry which is preliminary data.</text>
</comment>
<dbReference type="InterPro" id="IPR014729">
    <property type="entry name" value="Rossmann-like_a/b/a_fold"/>
</dbReference>
<dbReference type="PRINTS" id="PR01438">
    <property type="entry name" value="UNVRSLSTRESS"/>
</dbReference>
<evidence type="ECO:0000259" key="2">
    <source>
        <dbReference type="Pfam" id="PF00582"/>
    </source>
</evidence>